<keyword evidence="1" id="KW-1185">Reference proteome</keyword>
<dbReference type="PANTHER" id="PTHR37610:SF40">
    <property type="entry name" value="OS01G0909600 PROTEIN"/>
    <property type="match status" value="1"/>
</dbReference>
<dbReference type="OrthoDB" id="5544992at2759"/>
<proteinExistence type="predicted"/>
<gene>
    <name evidence="2" type="primary">LOC105162765</name>
</gene>
<name>A0A6I9TEQ5_SESIN</name>
<reference evidence="2" key="1">
    <citation type="submission" date="2025-08" db="UniProtKB">
        <authorList>
            <consortium name="RefSeq"/>
        </authorList>
    </citation>
    <scope>IDENTIFICATION</scope>
</reference>
<evidence type="ECO:0000313" key="1">
    <source>
        <dbReference type="Proteomes" id="UP000504604"/>
    </source>
</evidence>
<protein>
    <submittedName>
        <fullName evidence="2">Uncharacterized protein LOC105162765</fullName>
    </submittedName>
</protein>
<dbReference type="RefSeq" id="XP_011079188.1">
    <property type="nucleotide sequence ID" value="XM_011080886.1"/>
</dbReference>
<dbReference type="InParanoid" id="A0A6I9TEQ5"/>
<accession>A0A6I9TEQ5</accession>
<dbReference type="GeneID" id="105162765"/>
<dbReference type="KEGG" id="sind:105162765"/>
<organism evidence="1 2">
    <name type="scientific">Sesamum indicum</name>
    <name type="common">Oriental sesame</name>
    <name type="synonym">Sesamum orientale</name>
    <dbReference type="NCBI Taxonomy" id="4182"/>
    <lineage>
        <taxon>Eukaryota</taxon>
        <taxon>Viridiplantae</taxon>
        <taxon>Streptophyta</taxon>
        <taxon>Embryophyta</taxon>
        <taxon>Tracheophyta</taxon>
        <taxon>Spermatophyta</taxon>
        <taxon>Magnoliopsida</taxon>
        <taxon>eudicotyledons</taxon>
        <taxon>Gunneridae</taxon>
        <taxon>Pentapetalae</taxon>
        <taxon>asterids</taxon>
        <taxon>lamiids</taxon>
        <taxon>Lamiales</taxon>
        <taxon>Pedaliaceae</taxon>
        <taxon>Sesamum</taxon>
    </lineage>
</organism>
<evidence type="ECO:0000313" key="2">
    <source>
        <dbReference type="RefSeq" id="XP_011079188.1"/>
    </source>
</evidence>
<sequence>MKLAFIDGSFPQPPTGSALFEQWRRADLMVTSWLWNSISKQIVEAFMYLSSSLELWLEIEMRYGQSSGPMIYQIQREISSISQGDMTLTSYLTKIKKLWNELFCLAPSPKCTCGGCVCGINKAIGEMYSPIQLMQFLMGLHESFNKEKSQLLMMDPLPDLEKEFSMIFVVEQQRNVQDQFADNANNLAYLVTMRDTRKEGMKKQVQKRKPYVDKRSLVCPHCHKIGHLRDTCFQIHGTPEWFKLLNDKKRQHGGQYNFSGNLEAKAVNKVENAASSSE</sequence>
<dbReference type="Proteomes" id="UP000504604">
    <property type="component" value="Linkage group LG5"/>
</dbReference>
<dbReference type="AlphaFoldDB" id="A0A6I9TEQ5"/>
<dbReference type="PANTHER" id="PTHR37610">
    <property type="entry name" value="CCHC-TYPE DOMAIN-CONTAINING PROTEIN"/>
    <property type="match status" value="1"/>
</dbReference>